<evidence type="ECO:0000313" key="2">
    <source>
        <dbReference type="EMBL" id="ENN72306.1"/>
    </source>
</evidence>
<sequence>MVSTQRRIQQLNELSDHHPDRNHHGLATKDRIWAAGQGENAQRMGRLVACDIQNNWPSAEYRIRWG</sequence>
<feature type="compositionally biased region" description="Polar residues" evidence="1">
    <location>
        <begin position="1"/>
        <end position="13"/>
    </location>
</feature>
<name>N6TV81_DENPD</name>
<dbReference type="EMBL" id="KB741224">
    <property type="protein sequence ID" value="ENN72306.1"/>
    <property type="molecule type" value="Genomic_DNA"/>
</dbReference>
<accession>N6TV81</accession>
<proteinExistence type="predicted"/>
<dbReference type="AlphaFoldDB" id="N6TV81"/>
<reference evidence="2" key="1">
    <citation type="journal article" date="2013" name="Genome Biol.">
        <title>Draft genome of the mountain pine beetle, Dendroctonus ponderosae Hopkins, a major forest pest.</title>
        <authorList>
            <person name="Keeling C.I."/>
            <person name="Yuen M.M."/>
            <person name="Liao N.Y."/>
            <person name="Docking T.R."/>
            <person name="Chan S.K."/>
            <person name="Taylor G.A."/>
            <person name="Palmquist D.L."/>
            <person name="Jackman S.D."/>
            <person name="Nguyen A."/>
            <person name="Li M."/>
            <person name="Henderson H."/>
            <person name="Janes J.K."/>
            <person name="Zhao Y."/>
            <person name="Pandoh P."/>
            <person name="Moore R."/>
            <person name="Sperling F.A."/>
            <person name="Huber D.P."/>
            <person name="Birol I."/>
            <person name="Jones S.J."/>
            <person name="Bohlmann J."/>
        </authorList>
    </citation>
    <scope>NUCLEOTIDE SEQUENCE</scope>
</reference>
<organism evidence="2">
    <name type="scientific">Dendroctonus ponderosae</name>
    <name type="common">Mountain pine beetle</name>
    <dbReference type="NCBI Taxonomy" id="77166"/>
    <lineage>
        <taxon>Eukaryota</taxon>
        <taxon>Metazoa</taxon>
        <taxon>Ecdysozoa</taxon>
        <taxon>Arthropoda</taxon>
        <taxon>Hexapoda</taxon>
        <taxon>Insecta</taxon>
        <taxon>Pterygota</taxon>
        <taxon>Neoptera</taxon>
        <taxon>Endopterygota</taxon>
        <taxon>Coleoptera</taxon>
        <taxon>Polyphaga</taxon>
        <taxon>Cucujiformia</taxon>
        <taxon>Curculionidae</taxon>
        <taxon>Scolytinae</taxon>
        <taxon>Dendroctonus</taxon>
    </lineage>
</organism>
<feature type="non-terminal residue" evidence="2">
    <location>
        <position position="1"/>
    </location>
</feature>
<feature type="compositionally biased region" description="Basic and acidic residues" evidence="1">
    <location>
        <begin position="14"/>
        <end position="27"/>
    </location>
</feature>
<dbReference type="HOGENOM" id="CLU_2833794_0_0_1"/>
<feature type="region of interest" description="Disordered" evidence="1">
    <location>
        <begin position="1"/>
        <end position="27"/>
    </location>
</feature>
<gene>
    <name evidence="2" type="ORF">YQE_11049</name>
</gene>
<evidence type="ECO:0000256" key="1">
    <source>
        <dbReference type="SAM" id="MobiDB-lite"/>
    </source>
</evidence>
<protein>
    <submittedName>
        <fullName evidence="2">Uncharacterized protein</fullName>
    </submittedName>
</protein>